<keyword evidence="1" id="KW-1133">Transmembrane helix</keyword>
<keyword evidence="1" id="KW-0472">Membrane</keyword>
<reference evidence="2" key="1">
    <citation type="journal article" date="2019" name="Philos. Trans. R. Soc. Lond., B, Biol. Sci.">
        <title>Targeted metagenomic recovery of four divergent viruses reveals shared and distinctive characteristics of giant viruses of marine eukaryotes.</title>
        <authorList>
            <person name="Needham D.M."/>
            <person name="Poirier C."/>
            <person name="Hehenberger E."/>
            <person name="Jimenez V."/>
            <person name="Swalwell J.E."/>
            <person name="Santoro A.E."/>
            <person name="Worden A.Z."/>
        </authorList>
    </citation>
    <scope>NUCLEOTIDE SEQUENCE</scope>
    <source>
        <strain evidence="2">OPacV-421</strain>
    </source>
</reference>
<accession>A0A5J6VL46</accession>
<protein>
    <submittedName>
        <fullName evidence="2">Uncharacterized protein</fullName>
    </submittedName>
</protein>
<feature type="transmembrane region" description="Helical" evidence="1">
    <location>
        <begin position="36"/>
        <end position="53"/>
    </location>
</feature>
<keyword evidence="1" id="KW-0812">Transmembrane</keyword>
<sequence>MFTFMLEDIGWIFLYIVGFDMSDLLVKKYIKSNNMFIVYYSLLAIIGVILIVYNK</sequence>
<organism evidence="2">
    <name type="scientific">Megaviridae environmental sample</name>
    <dbReference type="NCBI Taxonomy" id="1737588"/>
    <lineage>
        <taxon>Viruses</taxon>
        <taxon>Varidnaviria</taxon>
        <taxon>Bamfordvirae</taxon>
        <taxon>Nucleocytoviricota</taxon>
        <taxon>Megaviricetes</taxon>
        <taxon>Imitervirales</taxon>
        <taxon>Mimiviridae</taxon>
        <taxon>environmental samples</taxon>
    </lineage>
</organism>
<proteinExistence type="predicted"/>
<name>A0A5J6VL46_9VIRU</name>
<evidence type="ECO:0000256" key="1">
    <source>
        <dbReference type="SAM" id="Phobius"/>
    </source>
</evidence>
<evidence type="ECO:0000313" key="2">
    <source>
        <dbReference type="EMBL" id="QFG74845.1"/>
    </source>
</evidence>
<dbReference type="EMBL" id="MN448294">
    <property type="protein sequence ID" value="QFG74845.1"/>
    <property type="molecule type" value="Genomic_DNA"/>
</dbReference>
<feature type="transmembrane region" description="Helical" evidence="1">
    <location>
        <begin position="12"/>
        <end position="30"/>
    </location>
</feature>